<evidence type="ECO:0000313" key="3">
    <source>
        <dbReference type="Proteomes" id="UP000553632"/>
    </source>
</evidence>
<dbReference type="Proteomes" id="UP000574390">
    <property type="component" value="Unassembled WGS sequence"/>
</dbReference>
<comment type="caution">
    <text evidence="2">The sequence shown here is derived from an EMBL/GenBank/DDBJ whole genome shotgun (WGS) entry which is preliminary data.</text>
</comment>
<dbReference type="EMBL" id="JABANM010037537">
    <property type="protein sequence ID" value="KAF4682053.1"/>
    <property type="molecule type" value="Genomic_DNA"/>
</dbReference>
<proteinExistence type="predicted"/>
<dbReference type="AlphaFoldDB" id="A0A7J6QJV7"/>
<accession>A0A7J6QJV7</accession>
<evidence type="ECO:0000313" key="2">
    <source>
        <dbReference type="EMBL" id="KAF4708502.1"/>
    </source>
</evidence>
<reference evidence="3 4" key="1">
    <citation type="submission" date="2020-04" db="EMBL/GenBank/DDBJ databases">
        <title>Perkinsus olseni comparative genomics.</title>
        <authorList>
            <person name="Bogema D.R."/>
        </authorList>
    </citation>
    <scope>NUCLEOTIDE SEQUENCE [LARGE SCALE GENOMIC DNA]</scope>
    <source>
        <strain evidence="1">ATCC PRA-205</strain>
        <strain evidence="2 3">ATCC PRA-207</strain>
    </source>
</reference>
<evidence type="ECO:0000313" key="4">
    <source>
        <dbReference type="Proteomes" id="UP000574390"/>
    </source>
</evidence>
<dbReference type="Proteomes" id="UP000553632">
    <property type="component" value="Unassembled WGS sequence"/>
</dbReference>
<name>A0A7J6QJV7_PEROL</name>
<protein>
    <submittedName>
        <fullName evidence="2">Uncharacterized protein</fullName>
    </submittedName>
</protein>
<evidence type="ECO:0000313" key="1">
    <source>
        <dbReference type="EMBL" id="KAF4682053.1"/>
    </source>
</evidence>
<organism evidence="2 3">
    <name type="scientific">Perkinsus olseni</name>
    <name type="common">Perkinsus atlanticus</name>
    <dbReference type="NCBI Taxonomy" id="32597"/>
    <lineage>
        <taxon>Eukaryota</taxon>
        <taxon>Sar</taxon>
        <taxon>Alveolata</taxon>
        <taxon>Perkinsozoa</taxon>
        <taxon>Perkinsea</taxon>
        <taxon>Perkinsida</taxon>
        <taxon>Perkinsidae</taxon>
        <taxon>Perkinsus</taxon>
    </lineage>
</organism>
<sequence length="71" mass="8037">MRRTNNAADVLQSFLGAYFPIRHHPDMNTFVTNFGFHENSVQPVDRSTSEVLLPLVNAEKYLHPLVLLGAE</sequence>
<dbReference type="EMBL" id="JABANO010032471">
    <property type="protein sequence ID" value="KAF4708502.1"/>
    <property type="molecule type" value="Genomic_DNA"/>
</dbReference>
<gene>
    <name evidence="1" type="ORF">FOZ62_027993</name>
    <name evidence="2" type="ORF">FOZ63_032042</name>
</gene>
<keyword evidence="3" id="KW-1185">Reference proteome</keyword>